<name>A0AA90H9Z7_9ACTN</name>
<dbReference type="RefSeq" id="WP_282698879.1">
    <property type="nucleotide sequence ID" value="NZ_JABXJJ020000025.1"/>
</dbReference>
<dbReference type="InterPro" id="IPR045999">
    <property type="entry name" value="DUF5955"/>
</dbReference>
<evidence type="ECO:0000313" key="1">
    <source>
        <dbReference type="EMBL" id="MDI5971690.1"/>
    </source>
</evidence>
<protein>
    <submittedName>
        <fullName evidence="1">DUF5955 family protein</fullName>
    </submittedName>
</protein>
<dbReference type="EMBL" id="JABXJJ020000025">
    <property type="protein sequence ID" value="MDI5971690.1"/>
    <property type="molecule type" value="Genomic_DNA"/>
</dbReference>
<gene>
    <name evidence="1" type="ORF">POF50_020550</name>
</gene>
<organism evidence="1">
    <name type="scientific">Streptantibioticus silvisoli</name>
    <dbReference type="NCBI Taxonomy" id="2705255"/>
    <lineage>
        <taxon>Bacteria</taxon>
        <taxon>Bacillati</taxon>
        <taxon>Actinomycetota</taxon>
        <taxon>Actinomycetes</taxon>
        <taxon>Kitasatosporales</taxon>
        <taxon>Streptomycetaceae</taxon>
        <taxon>Streptantibioticus</taxon>
    </lineage>
</organism>
<dbReference type="AlphaFoldDB" id="A0AA90H9Z7"/>
<proteinExistence type="predicted"/>
<comment type="caution">
    <text evidence="1">The sequence shown here is derived from an EMBL/GenBank/DDBJ whole genome shotgun (WGS) entry which is preliminary data.</text>
</comment>
<accession>A0AA90H9Z7</accession>
<sequence length="116" mass="12202">MSNDRNRPRAVTSLAAAARTTPHVLHPDDDPRVAALRAAIAWLSHELAAYRATLPDRPVAQEALSDIDTRAATGHLTAPTLRASLLTVAGALGSISALALPLTALRRAADPFFPGH</sequence>
<reference evidence="1" key="1">
    <citation type="submission" date="2023-05" db="EMBL/GenBank/DDBJ databases">
        <title>Streptantibioticus silvisoli sp. nov., acidotolerant actinomycetes 1 from pine litter.</title>
        <authorList>
            <person name="Swiecimska M."/>
            <person name="Golinska P."/>
            <person name="Sangal V."/>
            <person name="Wachnowicz B."/>
            <person name="Goodfellow M."/>
        </authorList>
    </citation>
    <scope>NUCLEOTIDE SEQUENCE</scope>
    <source>
        <strain evidence="1">SL13</strain>
    </source>
</reference>
<dbReference type="Pfam" id="PF19380">
    <property type="entry name" value="DUF5955"/>
    <property type="match status" value="1"/>
</dbReference>